<evidence type="ECO:0000256" key="1">
    <source>
        <dbReference type="SAM" id="MobiDB-lite"/>
    </source>
</evidence>
<sequence>MPRNPAVKKGHHNNRHENGLVGPGKRVAKQKSNGQLSGSAKAPTTPDEPLPSPSNPQLIERESSSVSTGVDQDVVVDPSMNGEELRWRKRHSESSSDGQDQKWDNTSGTLTTTSSRRPDALSKTKSLQDLSALQIASTILTSNPAGDTISLLIVLLALPSIVLIIVQALFASLTLMPPSSGVSPVPFLTLFDVFQGSTGSPSLGTMAVMDVIVFAVWLCIGSWAQNFTLDLAQIQIALTLGNGSAGKNGSVNTICFLLVLLLHSARSSGLRHFVHTKVVPAGVLNHPLLTPYAKLLPIDSDFGHSPGPPSKIKSFLAVHIISQAIIAFVRSRLAGTSTATKTRRSDAEPQASSTQSLDSSAQDLVFNTAASPGDDPPPPTPTLRESKDKALNAKKRRRQAAQVRSRQPFWAALASTKVHVLREVEHNKDKANSTNSPEGTNRGESEECVWITNVEPSTIQFVAGYHASLHEDCHLKDAATIRPFYVRINNARWHSVTMDLVHEDFCENDNPAKWLGSIGGLAPDCNYICSFRRVDGDKEIASIMVRTPPLADRDAVNATVPVPVRQSARPNSPTTTLKTSIQTAERSREDANNRRNKIRRNHRNALAKLDREIESLQNKLKSGSDDHKQRQKLLQAERNARQYEEAVSAIGVQSDELETIPEEETVEYGTRKAAYDERTQQLAEANESLEILKNETNSELASTKAELTNTTARKDRLIARNTKLSAEQERLTEANLQNLSEKERKAVESVTRAKEQDRQTADWQRRINDMNAQLNTVKMQTQAVFREIEDAMAKTSTGPLTPEGELPGMTSIGSRAFMFGNMQPSTFVPDPQASPFHSLAKNIVSGVRRPRSGTNQSTGGLSGTSGDFDDYDPIPPSQSSADFDVGMFNGRKSSGSSRDNNNHSPANIGVIGGSLRSPQRGSSSPGQLQGTNTW</sequence>
<accession>A0AAN7T4J9</accession>
<keyword evidence="2" id="KW-0472">Membrane</keyword>
<feature type="compositionally biased region" description="Basic residues" evidence="1">
    <location>
        <begin position="1"/>
        <end position="14"/>
    </location>
</feature>
<comment type="caution">
    <text evidence="3">The sequence shown here is derived from an EMBL/GenBank/DDBJ whole genome shotgun (WGS) entry which is preliminary data.</text>
</comment>
<evidence type="ECO:0008006" key="5">
    <source>
        <dbReference type="Google" id="ProtNLM"/>
    </source>
</evidence>
<feature type="region of interest" description="Disordered" evidence="1">
    <location>
        <begin position="742"/>
        <end position="761"/>
    </location>
</feature>
<proteinExistence type="predicted"/>
<gene>
    <name evidence="3" type="ORF">LTR05_002681</name>
</gene>
<feature type="region of interest" description="Disordered" evidence="1">
    <location>
        <begin position="565"/>
        <end position="602"/>
    </location>
</feature>
<protein>
    <recommendedName>
        <fullName evidence="5">Ubiquitination network signaling protein</fullName>
    </recommendedName>
</protein>
<dbReference type="EMBL" id="JAVRRJ010000002">
    <property type="protein sequence ID" value="KAK5088463.1"/>
    <property type="molecule type" value="Genomic_DNA"/>
</dbReference>
<feature type="compositionally biased region" description="Polar residues" evidence="1">
    <location>
        <begin position="350"/>
        <end position="362"/>
    </location>
</feature>
<organism evidence="3 4">
    <name type="scientific">Lithohypha guttulata</name>
    <dbReference type="NCBI Taxonomy" id="1690604"/>
    <lineage>
        <taxon>Eukaryota</taxon>
        <taxon>Fungi</taxon>
        <taxon>Dikarya</taxon>
        <taxon>Ascomycota</taxon>
        <taxon>Pezizomycotina</taxon>
        <taxon>Eurotiomycetes</taxon>
        <taxon>Chaetothyriomycetidae</taxon>
        <taxon>Chaetothyriales</taxon>
        <taxon>Trichomeriaceae</taxon>
        <taxon>Lithohypha</taxon>
    </lineage>
</organism>
<evidence type="ECO:0000313" key="4">
    <source>
        <dbReference type="Proteomes" id="UP001309876"/>
    </source>
</evidence>
<feature type="region of interest" description="Disordered" evidence="1">
    <location>
        <begin position="1"/>
        <end position="122"/>
    </location>
</feature>
<feature type="compositionally biased region" description="Polar residues" evidence="1">
    <location>
        <begin position="916"/>
        <end position="934"/>
    </location>
</feature>
<keyword evidence="4" id="KW-1185">Reference proteome</keyword>
<feature type="region of interest" description="Disordered" evidence="1">
    <location>
        <begin position="424"/>
        <end position="444"/>
    </location>
</feature>
<feature type="transmembrane region" description="Helical" evidence="2">
    <location>
        <begin position="149"/>
        <end position="170"/>
    </location>
</feature>
<evidence type="ECO:0000313" key="3">
    <source>
        <dbReference type="EMBL" id="KAK5088463.1"/>
    </source>
</evidence>
<reference evidence="3 4" key="1">
    <citation type="submission" date="2023-08" db="EMBL/GenBank/DDBJ databases">
        <title>Black Yeasts Isolated from many extreme environments.</title>
        <authorList>
            <person name="Coleine C."/>
            <person name="Stajich J.E."/>
            <person name="Selbmann L."/>
        </authorList>
    </citation>
    <scope>NUCLEOTIDE SEQUENCE [LARGE SCALE GENOMIC DNA]</scope>
    <source>
        <strain evidence="3 4">CCFEE 5910</strain>
    </source>
</reference>
<name>A0AAN7T4J9_9EURO</name>
<dbReference type="AlphaFoldDB" id="A0AAN7T4J9"/>
<keyword evidence="2" id="KW-1133">Transmembrane helix</keyword>
<feature type="compositionally biased region" description="Polar residues" evidence="1">
    <location>
        <begin position="891"/>
        <end position="905"/>
    </location>
</feature>
<feature type="compositionally biased region" description="Polar residues" evidence="1">
    <location>
        <begin position="568"/>
        <end position="584"/>
    </location>
</feature>
<keyword evidence="2" id="KW-0812">Transmembrane</keyword>
<evidence type="ECO:0000256" key="2">
    <source>
        <dbReference type="SAM" id="Phobius"/>
    </source>
</evidence>
<feature type="compositionally biased region" description="Low complexity" evidence="1">
    <location>
        <begin position="106"/>
        <end position="115"/>
    </location>
</feature>
<feature type="region of interest" description="Disordered" evidence="1">
    <location>
        <begin position="846"/>
        <end position="934"/>
    </location>
</feature>
<feature type="region of interest" description="Disordered" evidence="1">
    <location>
        <begin position="337"/>
        <end position="406"/>
    </location>
</feature>
<dbReference type="Proteomes" id="UP001309876">
    <property type="component" value="Unassembled WGS sequence"/>
</dbReference>